<dbReference type="AlphaFoldDB" id="A0A975DAY6"/>
<evidence type="ECO:0000256" key="2">
    <source>
        <dbReference type="PIRSR" id="PIRSR001238-1"/>
    </source>
</evidence>
<dbReference type="GO" id="GO:0008798">
    <property type="term" value="F:beta-aspartyl-peptidase activity"/>
    <property type="evidence" value="ECO:0007669"/>
    <property type="project" value="InterPro"/>
</dbReference>
<dbReference type="InterPro" id="IPR011059">
    <property type="entry name" value="Metal-dep_hydrolase_composite"/>
</dbReference>
<name>A0A975DAY6_9GAMM</name>
<dbReference type="EMBL" id="CP072110">
    <property type="protein sequence ID" value="QTH63503.1"/>
    <property type="molecule type" value="Genomic_DNA"/>
</dbReference>
<comment type="subcellular location">
    <subcellularLocation>
        <location evidence="1">Cytoplasm</location>
    </subcellularLocation>
</comment>
<dbReference type="Gene3D" id="3.20.20.140">
    <property type="entry name" value="Metal-dependent hydrolases"/>
    <property type="match status" value="1"/>
</dbReference>
<organism evidence="6 7">
    <name type="scientific">Psychrosphaera ytuae</name>
    <dbReference type="NCBI Taxonomy" id="2820710"/>
    <lineage>
        <taxon>Bacteria</taxon>
        <taxon>Pseudomonadati</taxon>
        <taxon>Pseudomonadota</taxon>
        <taxon>Gammaproteobacteria</taxon>
        <taxon>Alteromonadales</taxon>
        <taxon>Pseudoalteromonadaceae</taxon>
        <taxon>Psychrosphaera</taxon>
    </lineage>
</organism>
<protein>
    <recommendedName>
        <fullName evidence="1">Isoaspartyl dipeptidase</fullName>
        <ecNumber evidence="1">3.4.19.-</ecNumber>
    </recommendedName>
</protein>
<reference evidence="6" key="1">
    <citation type="submission" date="2021-03" db="EMBL/GenBank/DDBJ databases">
        <title>Description of Psychrosphaera ytuae sp. nov. isolated from deep sea sediment of South China Sea.</title>
        <authorList>
            <person name="Zhang J."/>
            <person name="Xu X.-D."/>
        </authorList>
    </citation>
    <scope>NUCLEOTIDE SEQUENCE</scope>
    <source>
        <strain evidence="6">MTZ26</strain>
    </source>
</reference>
<feature type="binding site" evidence="4">
    <location>
        <position position="290"/>
    </location>
    <ligand>
        <name>Zn(2+)</name>
        <dbReference type="ChEBI" id="CHEBI:29105"/>
        <label>1</label>
        <note>catalytic</note>
    </ligand>
</feature>
<comment type="cofactor">
    <cofactor evidence="1 4">
        <name>Zn(2+)</name>
        <dbReference type="ChEBI" id="CHEBI:29105"/>
    </cofactor>
    <text evidence="1 4">Binds 2 Zn(2+) ions per subunit.</text>
</comment>
<feature type="binding site" evidence="3">
    <location>
        <position position="168"/>
    </location>
    <ligand>
        <name>substrate</name>
    </ligand>
</feature>
<feature type="binding site" evidence="4">
    <location>
        <position position="200"/>
    </location>
    <ligand>
        <name>Zn(2+)</name>
        <dbReference type="ChEBI" id="CHEBI:29105"/>
        <label>2</label>
        <note>catalytic</note>
    </ligand>
</feature>
<feature type="binding site" evidence="3">
    <location>
        <position position="232"/>
    </location>
    <ligand>
        <name>substrate</name>
    </ligand>
</feature>
<dbReference type="SUPFAM" id="SSF51556">
    <property type="entry name" value="Metallo-dependent hydrolases"/>
    <property type="match status" value="1"/>
</dbReference>
<dbReference type="GO" id="GO:0046872">
    <property type="term" value="F:metal ion binding"/>
    <property type="evidence" value="ECO:0007669"/>
    <property type="project" value="UniProtKB-KW"/>
</dbReference>
<evidence type="ECO:0000256" key="4">
    <source>
        <dbReference type="PIRSR" id="PIRSR001238-3"/>
    </source>
</evidence>
<dbReference type="NCBIfam" id="TIGR01975">
    <property type="entry name" value="isoAsp_dipep"/>
    <property type="match status" value="1"/>
</dbReference>
<dbReference type="PANTHER" id="PTHR11647:SF1">
    <property type="entry name" value="COLLAPSIN RESPONSE MEDIATOR PROTEIN"/>
    <property type="match status" value="1"/>
</dbReference>
<feature type="binding site" evidence="4">
    <location>
        <position position="229"/>
    </location>
    <ligand>
        <name>Zn(2+)</name>
        <dbReference type="ChEBI" id="CHEBI:29105"/>
        <label>2</label>
        <note>catalytic</note>
    </ligand>
</feature>
<dbReference type="GO" id="GO:0016810">
    <property type="term" value="F:hydrolase activity, acting on carbon-nitrogen (but not peptide) bonds"/>
    <property type="evidence" value="ECO:0007669"/>
    <property type="project" value="InterPro"/>
</dbReference>
<dbReference type="RefSeq" id="WP_208831559.1">
    <property type="nucleotide sequence ID" value="NZ_CP072110.1"/>
</dbReference>
<dbReference type="GO" id="GO:0008237">
    <property type="term" value="F:metallopeptidase activity"/>
    <property type="evidence" value="ECO:0007669"/>
    <property type="project" value="UniProtKB-KW"/>
</dbReference>
<feature type="binding site" evidence="3">
    <location>
        <position position="135"/>
    </location>
    <ligand>
        <name>substrate</name>
    </ligand>
</feature>
<evidence type="ECO:0000259" key="5">
    <source>
        <dbReference type="Pfam" id="PF01979"/>
    </source>
</evidence>
<dbReference type="InterPro" id="IPR010229">
    <property type="entry name" value="Pept_M38_dipep"/>
</dbReference>
<gene>
    <name evidence="6" type="ORF">J1N51_12330</name>
</gene>
<keyword evidence="1 4" id="KW-0862">Zinc</keyword>
<dbReference type="Proteomes" id="UP000682739">
    <property type="component" value="Chromosome"/>
</dbReference>
<dbReference type="InterPro" id="IPR032466">
    <property type="entry name" value="Metal_Hydrolase"/>
</dbReference>
<evidence type="ECO:0000256" key="1">
    <source>
        <dbReference type="PIRNR" id="PIRNR001238"/>
    </source>
</evidence>
<proteinExistence type="inferred from homology"/>
<keyword evidence="1" id="KW-0482">Metalloprotease</keyword>
<feature type="binding site" evidence="3">
    <location>
        <begin position="73"/>
        <end position="75"/>
    </location>
    <ligand>
        <name>substrate</name>
    </ligand>
</feature>
<dbReference type="KEGG" id="psym:J1N51_12330"/>
<dbReference type="GO" id="GO:0006508">
    <property type="term" value="P:proteolysis"/>
    <property type="evidence" value="ECO:0007669"/>
    <property type="project" value="UniProtKB-KW"/>
</dbReference>
<dbReference type="PIRSF" id="PIRSF001238">
    <property type="entry name" value="IadA"/>
    <property type="match status" value="1"/>
</dbReference>
<dbReference type="SUPFAM" id="SSF51338">
    <property type="entry name" value="Composite domain of metallo-dependent hydrolases"/>
    <property type="match status" value="1"/>
</dbReference>
<keyword evidence="1 6" id="KW-0378">Hydrolase</keyword>
<comment type="PTM">
    <text evidence="1">Carboxylation allows a single lysine to coordinate two zinc ions.</text>
</comment>
<feature type="binding site" evidence="4">
    <location>
        <position position="68"/>
    </location>
    <ligand>
        <name>Zn(2+)</name>
        <dbReference type="ChEBI" id="CHEBI:29105"/>
        <label>1</label>
        <note>catalytic</note>
    </ligand>
</feature>
<dbReference type="InterPro" id="IPR050378">
    <property type="entry name" value="Metallo-dep_Hydrolases_sf"/>
</dbReference>
<dbReference type="Gene3D" id="2.30.40.10">
    <property type="entry name" value="Urease, subunit C, domain 1"/>
    <property type="match status" value="1"/>
</dbReference>
<feature type="domain" description="Amidohydrolase-related" evidence="5">
    <location>
        <begin position="58"/>
        <end position="372"/>
    </location>
</feature>
<feature type="binding site" evidence="3">
    <location>
        <position position="104"/>
    </location>
    <ligand>
        <name>substrate</name>
    </ligand>
</feature>
<keyword evidence="1" id="KW-0645">Protease</keyword>
<keyword evidence="1 4" id="KW-0479">Metal-binding</keyword>
<comment type="similarity">
    <text evidence="1">Belongs to the peptidase M38 family.</text>
</comment>
<dbReference type="Pfam" id="PF01979">
    <property type="entry name" value="Amidohydro_1"/>
    <property type="match status" value="1"/>
</dbReference>
<dbReference type="PANTHER" id="PTHR11647">
    <property type="entry name" value="HYDRANTOINASE/DIHYDROPYRIMIDINASE FAMILY MEMBER"/>
    <property type="match status" value="1"/>
</dbReference>
<feature type="binding site" evidence="3">
    <location>
        <position position="294"/>
    </location>
    <ligand>
        <name>substrate</name>
    </ligand>
</feature>
<feature type="active site" description="Proton acceptor" evidence="2">
    <location>
        <position position="290"/>
    </location>
</feature>
<dbReference type="EC" id="3.4.19.-" evidence="1"/>
<comment type="function">
    <text evidence="1">Catalyzes the hydrolytic cleavage of a subset of L-isoaspartyl (L-beta-aspartyl) dipeptides. Used to degrade proteins damaged by L-isoaspartyl residues formation.</text>
</comment>
<dbReference type="GO" id="GO:0005737">
    <property type="term" value="C:cytoplasm"/>
    <property type="evidence" value="ECO:0007669"/>
    <property type="project" value="UniProtKB-SubCell"/>
</dbReference>
<keyword evidence="7" id="KW-1185">Reference proteome</keyword>
<dbReference type="InterPro" id="IPR006680">
    <property type="entry name" value="Amidohydro-rel"/>
</dbReference>
<evidence type="ECO:0000313" key="7">
    <source>
        <dbReference type="Proteomes" id="UP000682739"/>
    </source>
</evidence>
<evidence type="ECO:0000313" key="6">
    <source>
        <dbReference type="EMBL" id="QTH63503.1"/>
    </source>
</evidence>
<evidence type="ECO:0000256" key="3">
    <source>
        <dbReference type="PIRSR" id="PIRSR001238-2"/>
    </source>
</evidence>
<sequence>MLTVIRQAQLFTPHPAGIKDVLIGGGKVLAIENNIDLSINDLSAPGLVTEVDGKGMLLVPGFVDSLVHISGGGGEAGFASRTPQMQLSDATTAGITTVVAALGTDAVSRTHTDLVAKAKGLKEEGLNVFCYTGSYHIPAKSLTGDVEKDIMFIDEIIGIGEVAIADHRGSQPSVQQLAHLASQSRVAGMLSGKRGTVSIHVGPGPEHLDLLHKVADETDIPLTQFYPTHMNRNQELVEAGIRFCQYGGTIDFTTSTTEYDLAHGEMAAAQALAFCIDKGVNPEQLTMSSDGHASLPIFDKNNQLVGLEVGQERSLLMSFIEAVQQHDVTIEHALMSVTSNPATILGLKKGRILANADADLVLLNDTDLHPEYVWSRGQLMVADRKPLVVGRFE</sequence>
<accession>A0A975DAY6</accession>